<dbReference type="RefSeq" id="WP_231945126.1">
    <property type="nucleotide sequence ID" value="NZ_LT629695.1"/>
</dbReference>
<dbReference type="Gene3D" id="3.40.1440.10">
    <property type="entry name" value="GIY-YIG endonuclease"/>
    <property type="match status" value="1"/>
</dbReference>
<dbReference type="PANTHER" id="PTHR34477">
    <property type="entry name" value="UPF0213 PROTEIN YHBQ"/>
    <property type="match status" value="1"/>
</dbReference>
<evidence type="ECO:0000256" key="1">
    <source>
        <dbReference type="ARBA" id="ARBA00007435"/>
    </source>
</evidence>
<keyword evidence="4" id="KW-0540">Nuclease</keyword>
<protein>
    <submittedName>
        <fullName evidence="4">Putative endonuclease</fullName>
    </submittedName>
</protein>
<dbReference type="Proteomes" id="UP000198822">
    <property type="component" value="Chromosome I"/>
</dbReference>
<dbReference type="Pfam" id="PF01541">
    <property type="entry name" value="GIY-YIG"/>
    <property type="match status" value="1"/>
</dbReference>
<keyword evidence="5" id="KW-1185">Reference proteome</keyword>
<dbReference type="CDD" id="cd10456">
    <property type="entry name" value="GIY-YIG_UPF0213"/>
    <property type="match status" value="1"/>
</dbReference>
<name>A0A1G8ADP4_9MICO</name>
<dbReference type="EMBL" id="LT629695">
    <property type="protein sequence ID" value="SDH18997.1"/>
    <property type="molecule type" value="Genomic_DNA"/>
</dbReference>
<evidence type="ECO:0000256" key="2">
    <source>
        <dbReference type="SAM" id="MobiDB-lite"/>
    </source>
</evidence>
<feature type="region of interest" description="Disordered" evidence="2">
    <location>
        <begin position="76"/>
        <end position="110"/>
    </location>
</feature>
<organism evidence="4 5">
    <name type="scientific">Agrococcus jejuensis</name>
    <dbReference type="NCBI Taxonomy" id="399736"/>
    <lineage>
        <taxon>Bacteria</taxon>
        <taxon>Bacillati</taxon>
        <taxon>Actinomycetota</taxon>
        <taxon>Actinomycetes</taxon>
        <taxon>Micrococcales</taxon>
        <taxon>Microbacteriaceae</taxon>
        <taxon>Agrococcus</taxon>
    </lineage>
</organism>
<dbReference type="InterPro" id="IPR000305">
    <property type="entry name" value="GIY-YIG_endonuc"/>
</dbReference>
<sequence length="110" mass="12414">MDILECADGSYYVGSAIDAGYRLAQHQAGDGAAYTKRRLPVRLVYVEGFPTIEEAYLAEKKVQGWSRRKRRMLIEGRQADLPGSGSRSFAEGRRRERDAAADDHPPQSWR</sequence>
<feature type="domain" description="GIY-YIG" evidence="3">
    <location>
        <begin position="1"/>
        <end position="74"/>
    </location>
</feature>
<dbReference type="PANTHER" id="PTHR34477:SF1">
    <property type="entry name" value="UPF0213 PROTEIN YHBQ"/>
    <property type="match status" value="1"/>
</dbReference>
<dbReference type="InterPro" id="IPR035901">
    <property type="entry name" value="GIY-YIG_endonuc_sf"/>
</dbReference>
<proteinExistence type="inferred from homology"/>
<dbReference type="GO" id="GO:0004519">
    <property type="term" value="F:endonuclease activity"/>
    <property type="evidence" value="ECO:0007669"/>
    <property type="project" value="UniProtKB-KW"/>
</dbReference>
<keyword evidence="4" id="KW-0255">Endonuclease</keyword>
<dbReference type="PROSITE" id="PS50164">
    <property type="entry name" value="GIY_YIG"/>
    <property type="match status" value="1"/>
</dbReference>
<dbReference type="InterPro" id="IPR050190">
    <property type="entry name" value="UPF0213_domain"/>
</dbReference>
<dbReference type="SUPFAM" id="SSF82771">
    <property type="entry name" value="GIY-YIG endonuclease"/>
    <property type="match status" value="1"/>
</dbReference>
<reference evidence="5" key="1">
    <citation type="submission" date="2016-10" db="EMBL/GenBank/DDBJ databases">
        <authorList>
            <person name="Varghese N."/>
            <person name="Submissions S."/>
        </authorList>
    </citation>
    <scope>NUCLEOTIDE SEQUENCE [LARGE SCALE GENOMIC DNA]</scope>
    <source>
        <strain evidence="5">DSM 22002</strain>
    </source>
</reference>
<evidence type="ECO:0000313" key="5">
    <source>
        <dbReference type="Proteomes" id="UP000198822"/>
    </source>
</evidence>
<dbReference type="AlphaFoldDB" id="A0A1G8ADP4"/>
<evidence type="ECO:0000259" key="3">
    <source>
        <dbReference type="PROSITE" id="PS50164"/>
    </source>
</evidence>
<comment type="similarity">
    <text evidence="1">Belongs to the UPF0213 family.</text>
</comment>
<accession>A0A1G8ADP4</accession>
<feature type="compositionally biased region" description="Basic and acidic residues" evidence="2">
    <location>
        <begin position="90"/>
        <end position="110"/>
    </location>
</feature>
<keyword evidence="4" id="KW-0378">Hydrolase</keyword>
<gene>
    <name evidence="4" type="ORF">SAMN04489720_0340</name>
</gene>
<evidence type="ECO:0000313" key="4">
    <source>
        <dbReference type="EMBL" id="SDH18997.1"/>
    </source>
</evidence>